<proteinExistence type="predicted"/>
<dbReference type="EMBL" id="APAU02000007">
    <property type="protein sequence ID" value="EUB63275.1"/>
    <property type="molecule type" value="Genomic_DNA"/>
</dbReference>
<keyword evidence="1" id="KW-1133">Transmembrane helix</keyword>
<dbReference type="GeneID" id="36337481"/>
<accession>W6UNN9</accession>
<keyword evidence="1" id="KW-0812">Transmembrane</keyword>
<reference evidence="2 3" key="1">
    <citation type="journal article" date="2013" name="Nat. Genet.">
        <title>The genome of the hydatid tapeworm Echinococcus granulosus.</title>
        <authorList>
            <person name="Zheng H."/>
            <person name="Zhang W."/>
            <person name="Zhang L."/>
            <person name="Zhang Z."/>
            <person name="Li J."/>
            <person name="Lu G."/>
            <person name="Zhu Y."/>
            <person name="Wang Y."/>
            <person name="Huang Y."/>
            <person name="Liu J."/>
            <person name="Kang H."/>
            <person name="Chen J."/>
            <person name="Wang L."/>
            <person name="Chen A."/>
            <person name="Yu S."/>
            <person name="Gao Z."/>
            <person name="Jin L."/>
            <person name="Gu W."/>
            <person name="Wang Z."/>
            <person name="Zhao L."/>
            <person name="Shi B."/>
            <person name="Wen H."/>
            <person name="Lin R."/>
            <person name="Jones M.K."/>
            <person name="Brejova B."/>
            <person name="Vinar T."/>
            <person name="Zhao G."/>
            <person name="McManus D.P."/>
            <person name="Chen Z."/>
            <person name="Zhou Y."/>
            <person name="Wang S."/>
        </authorList>
    </citation>
    <scope>NUCLEOTIDE SEQUENCE [LARGE SCALE GENOMIC DNA]</scope>
</reference>
<dbReference type="KEGG" id="egl:EGR_01766"/>
<dbReference type="CTD" id="36337481"/>
<evidence type="ECO:0000313" key="3">
    <source>
        <dbReference type="Proteomes" id="UP000019149"/>
    </source>
</evidence>
<name>W6UNN9_ECHGR</name>
<dbReference type="AlphaFoldDB" id="W6UNN9"/>
<keyword evidence="3" id="KW-1185">Reference proteome</keyword>
<protein>
    <submittedName>
        <fullName evidence="2">Uncharacterized protein</fullName>
    </submittedName>
</protein>
<gene>
    <name evidence="2" type="ORF">EGR_01766</name>
</gene>
<comment type="caution">
    <text evidence="2">The sequence shown here is derived from an EMBL/GenBank/DDBJ whole genome shotgun (WGS) entry which is preliminary data.</text>
</comment>
<sequence length="336" mass="38653">MRCDQKEQRRFFINTSILDDQSLVILGRSAIPSCTSVHFSVLHALLFSSPYLFACLFLSLPVAPLFSPSCLPLLFSPVLSSSILAFYGISFSSLRVHYCPAWASFLEVQLYPVERFTFCVFYMLDFSMFDCCNVAQESLSDVRLSLIHSHQFNKRMNVSLLHDTLVCSKSSLWVDLSCMFFDHLLVSKTFYVELLSKEAFAIPCGWLHELMFLKHVTELLVKICTSSVNCHLLCLARLFVKIPTKCKCKWCFHPTEKRTKSMLNNFFCEQHHAIKLGAEEEWTTSCRKNGINTVPPKTTDNVWCTFRCLLGSPYLHRFRKILVYLLVTNENPVSIK</sequence>
<feature type="transmembrane region" description="Helical" evidence="1">
    <location>
        <begin position="37"/>
        <end position="60"/>
    </location>
</feature>
<dbReference type="Proteomes" id="UP000019149">
    <property type="component" value="Unassembled WGS sequence"/>
</dbReference>
<evidence type="ECO:0000313" key="2">
    <source>
        <dbReference type="EMBL" id="EUB63275.1"/>
    </source>
</evidence>
<keyword evidence="1" id="KW-0472">Membrane</keyword>
<evidence type="ECO:0000256" key="1">
    <source>
        <dbReference type="SAM" id="Phobius"/>
    </source>
</evidence>
<organism evidence="2 3">
    <name type="scientific">Echinococcus granulosus</name>
    <name type="common">Hydatid tapeworm</name>
    <dbReference type="NCBI Taxonomy" id="6210"/>
    <lineage>
        <taxon>Eukaryota</taxon>
        <taxon>Metazoa</taxon>
        <taxon>Spiralia</taxon>
        <taxon>Lophotrochozoa</taxon>
        <taxon>Platyhelminthes</taxon>
        <taxon>Cestoda</taxon>
        <taxon>Eucestoda</taxon>
        <taxon>Cyclophyllidea</taxon>
        <taxon>Taeniidae</taxon>
        <taxon>Echinococcus</taxon>
        <taxon>Echinococcus granulosus group</taxon>
    </lineage>
</organism>
<dbReference type="RefSeq" id="XP_024354471.1">
    <property type="nucleotide sequence ID" value="XM_024491015.1"/>
</dbReference>